<keyword evidence="8" id="KW-1185">Reference proteome</keyword>
<evidence type="ECO:0000313" key="7">
    <source>
        <dbReference type="EMBL" id="KAG5523215.1"/>
    </source>
</evidence>
<dbReference type="InterPro" id="IPR041118">
    <property type="entry name" value="Rx_N"/>
</dbReference>
<dbReference type="AlphaFoldDB" id="A0AAV6I9D7"/>
<evidence type="ECO:0000313" key="8">
    <source>
        <dbReference type="Proteomes" id="UP000823749"/>
    </source>
</evidence>
<comment type="caution">
    <text evidence="7">The sequence shown here is derived from an EMBL/GenBank/DDBJ whole genome shotgun (WGS) entry which is preliminary data.</text>
</comment>
<accession>A0AAV6I9D7</accession>
<gene>
    <name evidence="7" type="ORF">RHGRI_035136</name>
</gene>
<dbReference type="EMBL" id="JACTNZ010000012">
    <property type="protein sequence ID" value="KAG5523215.1"/>
    <property type="molecule type" value="Genomic_DNA"/>
</dbReference>
<evidence type="ECO:0000256" key="4">
    <source>
        <dbReference type="ARBA" id="ARBA00022840"/>
    </source>
</evidence>
<dbReference type="Gene3D" id="1.20.5.4130">
    <property type="match status" value="1"/>
</dbReference>
<dbReference type="GO" id="GO:0005524">
    <property type="term" value="F:ATP binding"/>
    <property type="evidence" value="ECO:0007669"/>
    <property type="project" value="UniProtKB-KW"/>
</dbReference>
<name>A0AAV6I9D7_9ERIC</name>
<organism evidence="7 8">
    <name type="scientific">Rhododendron griersonianum</name>
    <dbReference type="NCBI Taxonomy" id="479676"/>
    <lineage>
        <taxon>Eukaryota</taxon>
        <taxon>Viridiplantae</taxon>
        <taxon>Streptophyta</taxon>
        <taxon>Embryophyta</taxon>
        <taxon>Tracheophyta</taxon>
        <taxon>Spermatophyta</taxon>
        <taxon>Magnoliopsida</taxon>
        <taxon>eudicotyledons</taxon>
        <taxon>Gunneridae</taxon>
        <taxon>Pentapetalae</taxon>
        <taxon>asterids</taxon>
        <taxon>Ericales</taxon>
        <taxon>Ericaceae</taxon>
        <taxon>Ericoideae</taxon>
        <taxon>Rhodoreae</taxon>
        <taxon>Rhododendron</taxon>
    </lineage>
</organism>
<dbReference type="InterPro" id="IPR038005">
    <property type="entry name" value="RX-like_CC"/>
</dbReference>
<feature type="compositionally biased region" description="Basic residues" evidence="5">
    <location>
        <begin position="94"/>
        <end position="111"/>
    </location>
</feature>
<evidence type="ECO:0000256" key="5">
    <source>
        <dbReference type="SAM" id="MobiDB-lite"/>
    </source>
</evidence>
<evidence type="ECO:0000256" key="1">
    <source>
        <dbReference type="ARBA" id="ARBA00022737"/>
    </source>
</evidence>
<evidence type="ECO:0000256" key="2">
    <source>
        <dbReference type="ARBA" id="ARBA00022741"/>
    </source>
</evidence>
<dbReference type="CDD" id="cd14798">
    <property type="entry name" value="RX-CC_like"/>
    <property type="match status" value="1"/>
</dbReference>
<feature type="domain" description="Disease resistance N-terminal" evidence="6">
    <location>
        <begin position="5"/>
        <end position="97"/>
    </location>
</feature>
<keyword evidence="2" id="KW-0547">Nucleotide-binding</keyword>
<reference evidence="7" key="1">
    <citation type="submission" date="2020-08" db="EMBL/GenBank/DDBJ databases">
        <title>Plant Genome Project.</title>
        <authorList>
            <person name="Zhang R.-G."/>
        </authorList>
    </citation>
    <scope>NUCLEOTIDE SEQUENCE</scope>
    <source>
        <strain evidence="7">WSP0</strain>
        <tissue evidence="7">Leaf</tissue>
    </source>
</reference>
<sequence>MGDTAVDFFLETLKQLITSSNLPIDTKDQLQSLENEIKYLRRFLKITEKKRNEYSEVMKLVMQIRDVISEVENIVELFVIHAFKADASPFQNNNKKKKKKQKKKEKKKKKNAIREHQDHLSWDLESVKKKIKILMANVKEIYDENMYDLDGIEVKKLKHSSSKSEVSTMSGMRIISHL</sequence>
<evidence type="ECO:0000256" key="3">
    <source>
        <dbReference type="ARBA" id="ARBA00022821"/>
    </source>
</evidence>
<proteinExistence type="predicted"/>
<dbReference type="Pfam" id="PF18052">
    <property type="entry name" value="Rx_N"/>
    <property type="match status" value="1"/>
</dbReference>
<feature type="region of interest" description="Disordered" evidence="5">
    <location>
        <begin position="90"/>
        <end position="115"/>
    </location>
</feature>
<dbReference type="Proteomes" id="UP000823749">
    <property type="component" value="Chromosome 12"/>
</dbReference>
<dbReference type="GO" id="GO:0006952">
    <property type="term" value="P:defense response"/>
    <property type="evidence" value="ECO:0007669"/>
    <property type="project" value="UniProtKB-KW"/>
</dbReference>
<keyword evidence="4" id="KW-0067">ATP-binding</keyword>
<evidence type="ECO:0000259" key="6">
    <source>
        <dbReference type="Pfam" id="PF18052"/>
    </source>
</evidence>
<keyword evidence="3" id="KW-0611">Plant defense</keyword>
<protein>
    <recommendedName>
        <fullName evidence="6">Disease resistance N-terminal domain-containing protein</fullName>
    </recommendedName>
</protein>
<keyword evidence="1" id="KW-0677">Repeat</keyword>